<evidence type="ECO:0000313" key="1">
    <source>
        <dbReference type="EMBL" id="SNS45290.1"/>
    </source>
</evidence>
<dbReference type="OrthoDB" id="1432803at2"/>
<gene>
    <name evidence="1" type="ORF">SAMN06296052_106231</name>
</gene>
<dbReference type="InterPro" id="IPR016181">
    <property type="entry name" value="Acyl_CoA_acyltransferase"/>
</dbReference>
<organism evidence="1 2">
    <name type="scientific">Pontibacter ummariensis</name>
    <dbReference type="NCBI Taxonomy" id="1610492"/>
    <lineage>
        <taxon>Bacteria</taxon>
        <taxon>Pseudomonadati</taxon>
        <taxon>Bacteroidota</taxon>
        <taxon>Cytophagia</taxon>
        <taxon>Cytophagales</taxon>
        <taxon>Hymenobacteraceae</taxon>
        <taxon>Pontibacter</taxon>
    </lineage>
</organism>
<dbReference type="EMBL" id="FZOQ01000006">
    <property type="protein sequence ID" value="SNS45290.1"/>
    <property type="molecule type" value="Genomic_DNA"/>
</dbReference>
<sequence length="304" mass="33943">MDNVTINPGNYKAEYIKNLNTCFKGWGQEKEYDWAFGRVVGDKPADIMLIHHEDKEVIAGSAVTYRKLEKPNGDTVDIAIMTGSWTLPKARGQGCFTKIIHLSKAIAAQKKVPYLAAFVTESNASYRRLRDAGSTLVPTYLLFSPGEPYPGVDAAEVVRIEGDLEEVMADVFNRYSQSQTGTLSFRYTPDEFRSQFLNRPKAPELLKIGPDYALVEETHNALKVLLLAHDKGGSFETIIKALTNWALENRGKKLLYFTTQNDLSKACQEMGFENVPGFFTILPTSDAADAQELMQIMIHSGDKM</sequence>
<dbReference type="RefSeq" id="WP_089318872.1">
    <property type="nucleotide sequence ID" value="NZ_FZOQ01000006.1"/>
</dbReference>
<dbReference type="Proteomes" id="UP000198432">
    <property type="component" value="Unassembled WGS sequence"/>
</dbReference>
<name>A0A239EKJ9_9BACT</name>
<evidence type="ECO:0000313" key="2">
    <source>
        <dbReference type="Proteomes" id="UP000198432"/>
    </source>
</evidence>
<dbReference type="AlphaFoldDB" id="A0A239EKJ9"/>
<dbReference type="SUPFAM" id="SSF55729">
    <property type="entry name" value="Acyl-CoA N-acyltransferases (Nat)"/>
    <property type="match status" value="1"/>
</dbReference>
<protein>
    <recommendedName>
        <fullName evidence="3">Acetyltransferase (GNAT) family protein</fullName>
    </recommendedName>
</protein>
<proteinExistence type="predicted"/>
<evidence type="ECO:0008006" key="3">
    <source>
        <dbReference type="Google" id="ProtNLM"/>
    </source>
</evidence>
<keyword evidence="2" id="KW-1185">Reference proteome</keyword>
<reference evidence="2" key="1">
    <citation type="submission" date="2017-06" db="EMBL/GenBank/DDBJ databases">
        <authorList>
            <person name="Varghese N."/>
            <person name="Submissions S."/>
        </authorList>
    </citation>
    <scope>NUCLEOTIDE SEQUENCE [LARGE SCALE GENOMIC DNA]</scope>
    <source>
        <strain evidence="2">NKM1</strain>
    </source>
</reference>
<dbReference type="Gene3D" id="3.40.630.30">
    <property type="match status" value="1"/>
</dbReference>
<accession>A0A239EKJ9</accession>